<keyword evidence="5 6" id="KW-0067">ATP-binding</keyword>
<dbReference type="Pfam" id="PF00069">
    <property type="entry name" value="Pkinase"/>
    <property type="match status" value="2"/>
</dbReference>
<evidence type="ECO:0000256" key="5">
    <source>
        <dbReference type="ARBA" id="ARBA00022840"/>
    </source>
</evidence>
<feature type="region of interest" description="Disordered" evidence="8">
    <location>
        <begin position="183"/>
        <end position="206"/>
    </location>
</feature>
<dbReference type="PROSITE" id="PS00107">
    <property type="entry name" value="PROTEIN_KINASE_ATP"/>
    <property type="match status" value="1"/>
</dbReference>
<feature type="region of interest" description="Disordered" evidence="8">
    <location>
        <begin position="529"/>
        <end position="557"/>
    </location>
</feature>
<feature type="compositionally biased region" description="Basic residues" evidence="8">
    <location>
        <begin position="1"/>
        <end position="13"/>
    </location>
</feature>
<keyword evidence="1" id="KW-0723">Serine/threonine-protein kinase</keyword>
<dbReference type="GO" id="GO:0004674">
    <property type="term" value="F:protein serine/threonine kinase activity"/>
    <property type="evidence" value="ECO:0007669"/>
    <property type="project" value="UniProtKB-KW"/>
</dbReference>
<dbReference type="PROSITE" id="PS50967">
    <property type="entry name" value="HRDC"/>
    <property type="match status" value="1"/>
</dbReference>
<dbReference type="InterPro" id="IPR002121">
    <property type="entry name" value="HRDC_dom"/>
</dbReference>
<keyword evidence="2" id="KW-0808">Transferase</keyword>
<evidence type="ECO:0008006" key="13">
    <source>
        <dbReference type="Google" id="ProtNLM"/>
    </source>
</evidence>
<dbReference type="GO" id="GO:0003676">
    <property type="term" value="F:nucleic acid binding"/>
    <property type="evidence" value="ECO:0007669"/>
    <property type="project" value="InterPro"/>
</dbReference>
<feature type="compositionally biased region" description="Polar residues" evidence="8">
    <location>
        <begin position="45"/>
        <end position="63"/>
    </location>
</feature>
<keyword evidence="3 6" id="KW-0547">Nucleotide-binding</keyword>
<keyword evidence="12" id="KW-1185">Reference proteome</keyword>
<evidence type="ECO:0000256" key="1">
    <source>
        <dbReference type="ARBA" id="ARBA00022527"/>
    </source>
</evidence>
<name>A0A8J5IXF0_9STRA</name>
<evidence type="ECO:0000259" key="9">
    <source>
        <dbReference type="PROSITE" id="PS50011"/>
    </source>
</evidence>
<feature type="compositionally biased region" description="Basic residues" evidence="8">
    <location>
        <begin position="297"/>
        <end position="307"/>
    </location>
</feature>
<dbReference type="PANTHER" id="PTHR24058:SF130">
    <property type="entry name" value="SERINE_THREONINE PROTEIN KINASES-RELATED"/>
    <property type="match status" value="1"/>
</dbReference>
<dbReference type="PANTHER" id="PTHR24058">
    <property type="entry name" value="DUAL SPECIFICITY PROTEIN KINASE"/>
    <property type="match status" value="1"/>
</dbReference>
<feature type="region of interest" description="Disordered" evidence="8">
    <location>
        <begin position="835"/>
        <end position="865"/>
    </location>
</feature>
<evidence type="ECO:0000256" key="7">
    <source>
        <dbReference type="SAM" id="Coils"/>
    </source>
</evidence>
<dbReference type="AlphaFoldDB" id="A0A8J5IXF0"/>
<keyword evidence="4" id="KW-0418">Kinase</keyword>
<feature type="domain" description="HRDC" evidence="10">
    <location>
        <begin position="212"/>
        <end position="291"/>
    </location>
</feature>
<feature type="coiled-coil region" evidence="7">
    <location>
        <begin position="352"/>
        <end position="393"/>
    </location>
</feature>
<comment type="caution">
    <text evidence="11">The sequence shown here is derived from an EMBL/GenBank/DDBJ whole genome shotgun (WGS) entry which is preliminary data.</text>
</comment>
<evidence type="ECO:0000256" key="4">
    <source>
        <dbReference type="ARBA" id="ARBA00022777"/>
    </source>
</evidence>
<feature type="region of interest" description="Disordered" evidence="8">
    <location>
        <begin position="284"/>
        <end position="340"/>
    </location>
</feature>
<organism evidence="11 12">
    <name type="scientific">Phytophthora aleatoria</name>
    <dbReference type="NCBI Taxonomy" id="2496075"/>
    <lineage>
        <taxon>Eukaryota</taxon>
        <taxon>Sar</taxon>
        <taxon>Stramenopiles</taxon>
        <taxon>Oomycota</taxon>
        <taxon>Peronosporomycetes</taxon>
        <taxon>Peronosporales</taxon>
        <taxon>Peronosporaceae</taxon>
        <taxon>Phytophthora</taxon>
    </lineage>
</organism>
<feature type="binding site" evidence="6">
    <location>
        <position position="445"/>
    </location>
    <ligand>
        <name>ATP</name>
        <dbReference type="ChEBI" id="CHEBI:30616"/>
    </ligand>
</feature>
<reference evidence="11" key="1">
    <citation type="submission" date="2021-01" db="EMBL/GenBank/DDBJ databases">
        <title>Phytophthora aleatoria, a newly-described species from Pinus radiata is distinct from Phytophthora cactorum isolates based on comparative genomics.</title>
        <authorList>
            <person name="Mcdougal R."/>
            <person name="Panda P."/>
            <person name="Williams N."/>
            <person name="Studholme D.J."/>
        </authorList>
    </citation>
    <scope>NUCLEOTIDE SEQUENCE</scope>
    <source>
        <strain evidence="11">NZFS 4037</strain>
    </source>
</reference>
<dbReference type="EMBL" id="JAENGY010000321">
    <property type="protein sequence ID" value="KAG6965908.1"/>
    <property type="molecule type" value="Genomic_DNA"/>
</dbReference>
<dbReference type="PROSITE" id="PS50011">
    <property type="entry name" value="PROTEIN_KINASE_DOM"/>
    <property type="match status" value="1"/>
</dbReference>
<proteinExistence type="predicted"/>
<keyword evidence="7" id="KW-0175">Coiled coil</keyword>
<protein>
    <recommendedName>
        <fullName evidence="13">Protein kinase domain-containing protein</fullName>
    </recommendedName>
</protein>
<evidence type="ECO:0000256" key="3">
    <source>
        <dbReference type="ARBA" id="ARBA00022741"/>
    </source>
</evidence>
<evidence type="ECO:0000256" key="6">
    <source>
        <dbReference type="PROSITE-ProRule" id="PRU10141"/>
    </source>
</evidence>
<dbReference type="InterPro" id="IPR017441">
    <property type="entry name" value="Protein_kinase_ATP_BS"/>
</dbReference>
<feature type="domain" description="Protein kinase" evidence="9">
    <location>
        <begin position="416"/>
        <end position="798"/>
    </location>
</feature>
<dbReference type="GO" id="GO:0005524">
    <property type="term" value="F:ATP binding"/>
    <property type="evidence" value="ECO:0007669"/>
    <property type="project" value="UniProtKB-UniRule"/>
</dbReference>
<evidence type="ECO:0000259" key="10">
    <source>
        <dbReference type="PROSITE" id="PS50967"/>
    </source>
</evidence>
<accession>A0A8J5IXF0</accession>
<dbReference type="InterPro" id="IPR050494">
    <property type="entry name" value="Ser_Thr_dual-spec_kinase"/>
</dbReference>
<evidence type="ECO:0000256" key="2">
    <source>
        <dbReference type="ARBA" id="ARBA00022679"/>
    </source>
</evidence>
<evidence type="ECO:0000313" key="11">
    <source>
        <dbReference type="EMBL" id="KAG6965908.1"/>
    </source>
</evidence>
<dbReference type="SMART" id="SM00220">
    <property type="entry name" value="S_TKc"/>
    <property type="match status" value="1"/>
</dbReference>
<dbReference type="Proteomes" id="UP000709295">
    <property type="component" value="Unassembled WGS sequence"/>
</dbReference>
<dbReference type="Pfam" id="PF00570">
    <property type="entry name" value="HRDC"/>
    <property type="match status" value="1"/>
</dbReference>
<sequence length="887" mass="97406">MRVKKLNVNRRHKPGEDEAVAAGGDSEQRKWVSPTKPQRGEVAKTGSNSGSSSPTDVQQQQQHLGEHSPLQFQTHNSSELYAVRGGSGGVAVMPNAAAAGAVMHDDEAADKSPMRKAMIDRIVETLRAMKPHAPEKVLAALPRLALHMEKALFKLAKNEAEYCDPSTLRLRIAHIQESNAKRLLAQQQQQQQQQKPEQSSTAAVPPLKPLTEEQARIIFQHLQSWRQKLVNMYGVAPWDILPNATLAKVALYMPATEQELSVCGVGNEQVARFGSSLVQELQRLRGPTLSKPATRPIKAKPGRKAGSGKRGSSDSLAAGANKKRKNGEAARLAPAAPSFNGQLSKQQNVKSLEAYEQEVQSLRWMLHQSQQEKSQLEKEVQRLRAQLQVQNTLAAICSKNMQTLVEGQTLLHDGRYRFLRRIGSGTFAVIMRALDVQQRRHVAIKCVRQRELNAVGEREAAALRRVNEQDTDAACAVVRLLETFEEQGHFCLVLELLGPPVLDVGRWGPWRQAPGAIRAPDWTQQLFKRKRRRSSLPPPDATSLQSPEAQQKHETDTAKESIVLTPFLSLVDVRQMAVHLCGALAFLHDQGLIHADVKPENVVRSSAEAPVGSSTSQTPCSSPVKLVDFGNCLDASELVAYAEEQTSGGFDVQTVTYRAPEVAAGLLLCSAMDMWSLGCLLLECVSGKPLFTLPALDASVQERSDVSTFENDDLLEQIEGVVTNGVSLSAACAPYRSAARYGEKTGSHRKQTSSTSLKARLEAAAPGNHQFQDFIYSLLDVNPATRVTAKQALFHPFLQAFFPFRTVFAPMNTGEVDREREAAVGVVLSAGTKRTAKRSRAREVEAESRVRKKKSAERAASARSKDLRQVLKIIPRDVPGRSSLSPR</sequence>
<dbReference type="InterPro" id="IPR000719">
    <property type="entry name" value="Prot_kinase_dom"/>
</dbReference>
<dbReference type="SMART" id="SM00341">
    <property type="entry name" value="HRDC"/>
    <property type="match status" value="1"/>
</dbReference>
<evidence type="ECO:0000256" key="8">
    <source>
        <dbReference type="SAM" id="MobiDB-lite"/>
    </source>
</evidence>
<feature type="region of interest" description="Disordered" evidence="8">
    <location>
        <begin position="1"/>
        <end position="66"/>
    </location>
</feature>
<gene>
    <name evidence="11" type="ORF">JG688_00007001</name>
</gene>
<evidence type="ECO:0000313" key="12">
    <source>
        <dbReference type="Proteomes" id="UP000709295"/>
    </source>
</evidence>